<keyword evidence="6" id="KW-1133">Transmembrane helix</keyword>
<evidence type="ECO:0000256" key="3">
    <source>
        <dbReference type="ARBA" id="ARBA00023136"/>
    </source>
</evidence>
<dbReference type="InterPro" id="IPR018108">
    <property type="entry name" value="MCP_transmembrane"/>
</dbReference>
<comment type="caution">
    <text evidence="7">The sequence shown here is derived from an EMBL/GenBank/DDBJ whole genome shotgun (WGS) entry which is preliminary data.</text>
</comment>
<evidence type="ECO:0000256" key="2">
    <source>
        <dbReference type="ARBA" id="ARBA00022692"/>
    </source>
</evidence>
<proteinExistence type="inferred from homology"/>
<accession>A0AAE0H1T4</accession>
<dbReference type="PANTHER" id="PTHR46080:SF3">
    <property type="entry name" value="MITOCHONDRIAL SUBSTRATE CARRIER FAMILY PROTEIN"/>
    <property type="match status" value="1"/>
</dbReference>
<comment type="subcellular location">
    <subcellularLocation>
        <location evidence="1">Membrane</location>
        <topology evidence="1">Multi-pass membrane protein</topology>
    </subcellularLocation>
</comment>
<dbReference type="PANTHER" id="PTHR46080">
    <property type="entry name" value="MITOCHONDRIAL SUBSTRATE CARRIER FAMILY PROTEIN J"/>
    <property type="match status" value="1"/>
</dbReference>
<dbReference type="Pfam" id="PF00153">
    <property type="entry name" value="Mito_carr"/>
    <property type="match status" value="1"/>
</dbReference>
<dbReference type="InterPro" id="IPR023395">
    <property type="entry name" value="MCP_dom_sf"/>
</dbReference>
<dbReference type="SUPFAM" id="SSF103506">
    <property type="entry name" value="Mitochondrial carrier"/>
    <property type="match status" value="1"/>
</dbReference>
<organism evidence="7 8">
    <name type="scientific">Cymbomonas tetramitiformis</name>
    <dbReference type="NCBI Taxonomy" id="36881"/>
    <lineage>
        <taxon>Eukaryota</taxon>
        <taxon>Viridiplantae</taxon>
        <taxon>Chlorophyta</taxon>
        <taxon>Pyramimonadophyceae</taxon>
        <taxon>Pyramimonadales</taxon>
        <taxon>Pyramimonadaceae</taxon>
        <taxon>Cymbomonas</taxon>
    </lineage>
</organism>
<protein>
    <submittedName>
        <fullName evidence="7">Uncharacterized protein</fullName>
    </submittedName>
</protein>
<dbReference type="Proteomes" id="UP001190700">
    <property type="component" value="Unassembled WGS sequence"/>
</dbReference>
<dbReference type="AlphaFoldDB" id="A0AAE0H1T4"/>
<feature type="transmembrane region" description="Helical" evidence="6">
    <location>
        <begin position="17"/>
        <end position="38"/>
    </location>
</feature>
<dbReference type="PROSITE" id="PS51257">
    <property type="entry name" value="PROKAR_LIPOPROTEIN"/>
    <property type="match status" value="1"/>
</dbReference>
<reference evidence="7 8" key="1">
    <citation type="journal article" date="2015" name="Genome Biol. Evol.">
        <title>Comparative Genomics of a Bacterivorous Green Alga Reveals Evolutionary Causalities and Consequences of Phago-Mixotrophic Mode of Nutrition.</title>
        <authorList>
            <person name="Burns J.A."/>
            <person name="Paasch A."/>
            <person name="Narechania A."/>
            <person name="Kim E."/>
        </authorList>
    </citation>
    <scope>NUCLEOTIDE SEQUENCE [LARGE SCALE GENOMIC DNA]</scope>
    <source>
        <strain evidence="7 8">PLY_AMNH</strain>
    </source>
</reference>
<comment type="similarity">
    <text evidence="5">Belongs to the mitochondrial carrier (TC 2.A.29) family.</text>
</comment>
<sequence>MAKSADVDWDRVDKQKMFYTGVGLFSSVMGCLFPLTVLKTRIMVQEDASPGFQGVLKSARRIWAEEGAAGFYRGFPTVVVGTIPARVVCSPSSPPAPRLQLWSSSSLDAHSRARWYVHARSYAP</sequence>
<keyword evidence="3 4" id="KW-0472">Membrane</keyword>
<feature type="repeat" description="Solcar" evidence="4">
    <location>
        <begin position="15"/>
        <end position="99"/>
    </location>
</feature>
<keyword evidence="5" id="KW-0813">Transport</keyword>
<name>A0AAE0H1T4_9CHLO</name>
<evidence type="ECO:0000256" key="4">
    <source>
        <dbReference type="PROSITE-ProRule" id="PRU00282"/>
    </source>
</evidence>
<dbReference type="PROSITE" id="PS50920">
    <property type="entry name" value="SOLCAR"/>
    <property type="match status" value="1"/>
</dbReference>
<keyword evidence="2 4" id="KW-0812">Transmembrane</keyword>
<dbReference type="GO" id="GO:0016020">
    <property type="term" value="C:membrane"/>
    <property type="evidence" value="ECO:0007669"/>
    <property type="project" value="UniProtKB-SubCell"/>
</dbReference>
<dbReference type="Gene3D" id="1.50.40.10">
    <property type="entry name" value="Mitochondrial carrier domain"/>
    <property type="match status" value="1"/>
</dbReference>
<evidence type="ECO:0000256" key="5">
    <source>
        <dbReference type="RuleBase" id="RU000488"/>
    </source>
</evidence>
<evidence type="ECO:0000313" key="7">
    <source>
        <dbReference type="EMBL" id="KAK3288400.1"/>
    </source>
</evidence>
<dbReference type="EMBL" id="LGRX02000499">
    <property type="protein sequence ID" value="KAK3288400.1"/>
    <property type="molecule type" value="Genomic_DNA"/>
</dbReference>
<gene>
    <name evidence="7" type="ORF">CYMTET_4120</name>
</gene>
<evidence type="ECO:0000256" key="1">
    <source>
        <dbReference type="ARBA" id="ARBA00004141"/>
    </source>
</evidence>
<evidence type="ECO:0000256" key="6">
    <source>
        <dbReference type="SAM" id="Phobius"/>
    </source>
</evidence>
<evidence type="ECO:0000313" key="8">
    <source>
        <dbReference type="Proteomes" id="UP001190700"/>
    </source>
</evidence>
<keyword evidence="8" id="KW-1185">Reference proteome</keyword>